<name>A0AAN8WQU1_HALRR</name>
<feature type="region of interest" description="Disordered" evidence="1">
    <location>
        <begin position="1"/>
        <end position="51"/>
    </location>
</feature>
<comment type="caution">
    <text evidence="2">The sequence shown here is derived from an EMBL/GenBank/DDBJ whole genome shotgun (WGS) entry which is preliminary data.</text>
</comment>
<dbReference type="AlphaFoldDB" id="A0AAN8WQU1"/>
<reference evidence="2 3" key="1">
    <citation type="submission" date="2023-11" db="EMBL/GenBank/DDBJ databases">
        <title>Halocaridina rubra genome assembly.</title>
        <authorList>
            <person name="Smith C."/>
        </authorList>
    </citation>
    <scope>NUCLEOTIDE SEQUENCE [LARGE SCALE GENOMIC DNA]</scope>
    <source>
        <strain evidence="2">EP-1</strain>
        <tissue evidence="2">Whole</tissue>
    </source>
</reference>
<evidence type="ECO:0000256" key="1">
    <source>
        <dbReference type="SAM" id="MobiDB-lite"/>
    </source>
</evidence>
<dbReference type="EMBL" id="JAXCGZ010021045">
    <property type="protein sequence ID" value="KAK7060680.1"/>
    <property type="molecule type" value="Genomic_DNA"/>
</dbReference>
<proteinExistence type="predicted"/>
<feature type="compositionally biased region" description="Basic and acidic residues" evidence="1">
    <location>
        <begin position="16"/>
        <end position="30"/>
    </location>
</feature>
<gene>
    <name evidence="2" type="ORF">SK128_008449</name>
</gene>
<feature type="non-terminal residue" evidence="2">
    <location>
        <position position="135"/>
    </location>
</feature>
<organism evidence="2 3">
    <name type="scientific">Halocaridina rubra</name>
    <name type="common">Hawaiian red shrimp</name>
    <dbReference type="NCBI Taxonomy" id="373956"/>
    <lineage>
        <taxon>Eukaryota</taxon>
        <taxon>Metazoa</taxon>
        <taxon>Ecdysozoa</taxon>
        <taxon>Arthropoda</taxon>
        <taxon>Crustacea</taxon>
        <taxon>Multicrustacea</taxon>
        <taxon>Malacostraca</taxon>
        <taxon>Eumalacostraca</taxon>
        <taxon>Eucarida</taxon>
        <taxon>Decapoda</taxon>
        <taxon>Pleocyemata</taxon>
        <taxon>Caridea</taxon>
        <taxon>Atyoidea</taxon>
        <taxon>Atyidae</taxon>
        <taxon>Halocaridina</taxon>
    </lineage>
</organism>
<evidence type="ECO:0000313" key="3">
    <source>
        <dbReference type="Proteomes" id="UP001381693"/>
    </source>
</evidence>
<protein>
    <submittedName>
        <fullName evidence="2">Uncharacterized protein</fullName>
    </submittedName>
</protein>
<keyword evidence="3" id="KW-1185">Reference proteome</keyword>
<evidence type="ECO:0000313" key="2">
    <source>
        <dbReference type="EMBL" id="KAK7060680.1"/>
    </source>
</evidence>
<sequence length="135" mass="15179">MFLFSDSEGEDDYLEEDVHVPDSDCDKSDLDDLSEQPPQKRPKTDGWKGRDKTWWKKKAPKLLGRNRSRNVIKFTQGLKGPALNANSPADLSGVFISPEIIGLFVKHTNSIIATKKVNYAQSCRTIDTDWPANVS</sequence>
<accession>A0AAN8WQU1</accession>
<feature type="compositionally biased region" description="Basic and acidic residues" evidence="1">
    <location>
        <begin position="42"/>
        <end position="51"/>
    </location>
</feature>
<dbReference type="Proteomes" id="UP001381693">
    <property type="component" value="Unassembled WGS sequence"/>
</dbReference>